<proteinExistence type="predicted"/>
<protein>
    <recommendedName>
        <fullName evidence="1">DUF7689 domain-containing protein</fullName>
    </recommendedName>
</protein>
<accession>A0AAU8JHB6</accession>
<gene>
    <name evidence="2" type="ORF">ABWT76_000995</name>
</gene>
<organism evidence="2">
    <name type="scientific">Planktothricoides raciborskii GIHE-MW2</name>
    <dbReference type="NCBI Taxonomy" id="2792601"/>
    <lineage>
        <taxon>Bacteria</taxon>
        <taxon>Bacillati</taxon>
        <taxon>Cyanobacteriota</taxon>
        <taxon>Cyanophyceae</taxon>
        <taxon>Oscillatoriophycideae</taxon>
        <taxon>Oscillatoriales</taxon>
        <taxon>Oscillatoriaceae</taxon>
        <taxon>Planktothricoides</taxon>
    </lineage>
</organism>
<sequence>MVMNEDWIARVKAWIERDFPNLSANGYEITSPDTIDYNCIAWAAGDDQRWWWPDSQNIDYWPEGVPREVTVEAFQQASQTIGYEVCADDTIEPGYQKIAIYADSHGKPTHIARQLENGKWTSKLGQDEDIEHENLPGLAGAIYGNVVVIMKRIN</sequence>
<evidence type="ECO:0000313" key="2">
    <source>
        <dbReference type="EMBL" id="XCM38163.1"/>
    </source>
</evidence>
<dbReference type="AlphaFoldDB" id="A0AAU8JHB6"/>
<dbReference type="Pfam" id="PF24738">
    <property type="entry name" value="DUF7689"/>
    <property type="match status" value="1"/>
</dbReference>
<dbReference type="RefSeq" id="WP_354635746.1">
    <property type="nucleotide sequence ID" value="NZ_CP159837.1"/>
</dbReference>
<reference evidence="2" key="1">
    <citation type="submission" date="2024-07" db="EMBL/GenBank/DDBJ databases">
        <authorList>
            <person name="Kim Y.J."/>
            <person name="Jeong J.Y."/>
        </authorList>
    </citation>
    <scope>NUCLEOTIDE SEQUENCE</scope>
    <source>
        <strain evidence="2">GIHE-MW2</strain>
    </source>
</reference>
<dbReference type="EMBL" id="CP159837">
    <property type="protein sequence ID" value="XCM38163.1"/>
    <property type="molecule type" value="Genomic_DNA"/>
</dbReference>
<feature type="domain" description="DUF7689" evidence="1">
    <location>
        <begin position="28"/>
        <end position="151"/>
    </location>
</feature>
<name>A0AAU8JHB6_9CYAN</name>
<dbReference type="InterPro" id="IPR056106">
    <property type="entry name" value="DUF7689"/>
</dbReference>
<evidence type="ECO:0000259" key="1">
    <source>
        <dbReference type="Pfam" id="PF24738"/>
    </source>
</evidence>